<organism evidence="2 3">
    <name type="scientific">Urochloa decumbens</name>
    <dbReference type="NCBI Taxonomy" id="240449"/>
    <lineage>
        <taxon>Eukaryota</taxon>
        <taxon>Viridiplantae</taxon>
        <taxon>Streptophyta</taxon>
        <taxon>Embryophyta</taxon>
        <taxon>Tracheophyta</taxon>
        <taxon>Spermatophyta</taxon>
        <taxon>Magnoliopsida</taxon>
        <taxon>Liliopsida</taxon>
        <taxon>Poales</taxon>
        <taxon>Poaceae</taxon>
        <taxon>PACMAD clade</taxon>
        <taxon>Panicoideae</taxon>
        <taxon>Panicodae</taxon>
        <taxon>Paniceae</taxon>
        <taxon>Melinidinae</taxon>
        <taxon>Urochloa</taxon>
    </lineage>
</organism>
<dbReference type="InterPro" id="IPR012337">
    <property type="entry name" value="RNaseH-like_sf"/>
</dbReference>
<evidence type="ECO:0008006" key="4">
    <source>
        <dbReference type="Google" id="ProtNLM"/>
    </source>
</evidence>
<sequence>MINYKNMRWIPWTLCYICGRSISTFIIIFVPNRDYMRFRDQIISSRVHLIDNWQSTFSNVEKLYYDYGVKGPSDGVDIYKGECDASFDSNSKTATLAFIIWKDDKVLWSQVIRGFDCGSAQEAEACAALALVWKATELEKGTITNLIVYTDSMPTAGIMSGSMTIKRNDRNFGLYMLLRGTRQRFDRLIAEWKSRELQFLPDALASSQDVDYGPLYTGTILKKFSYHLSGLPLFKLSQSTKSKEITSKFVSRKYNEALDSRYYLVVENKDQFAALAKVTRTLKPGLVYAAIHNIECKPTDFQQKAYGFSGAAQIGEFTFSFAKFNFHSEDTDTTGPKGARPIIFVFDLTVPEASYAHLNGFTIFLVSPKERGVMRSRGIRELNALSYIYYHGVIEGGDSLEAEGDGGEEPGEEVLAVSLSHPKFWWGPDLAWPRRGEILSMKSKN</sequence>
<proteinExistence type="predicted"/>
<dbReference type="InterPro" id="IPR036397">
    <property type="entry name" value="RNaseH_sf"/>
</dbReference>
<accession>A0ABC9EVY2</accession>
<protein>
    <recommendedName>
        <fullName evidence="4">RNase H type-1 domain-containing protein</fullName>
    </recommendedName>
</protein>
<dbReference type="Gene3D" id="3.30.420.10">
    <property type="entry name" value="Ribonuclease H-like superfamily/Ribonuclease H"/>
    <property type="match status" value="1"/>
</dbReference>
<reference evidence="3" key="1">
    <citation type="submission" date="2024-06" db="EMBL/GenBank/DDBJ databases">
        <authorList>
            <person name="Ryan C."/>
        </authorList>
    </citation>
    <scope>NUCLEOTIDE SEQUENCE [LARGE SCALE GENOMIC DNA]</scope>
</reference>
<keyword evidence="1" id="KW-1133">Transmembrane helix</keyword>
<keyword evidence="1" id="KW-0472">Membrane</keyword>
<keyword evidence="1" id="KW-0812">Transmembrane</keyword>
<evidence type="ECO:0000256" key="1">
    <source>
        <dbReference type="SAM" id="Phobius"/>
    </source>
</evidence>
<dbReference type="EMBL" id="OZ075115">
    <property type="protein sequence ID" value="CAL5063573.1"/>
    <property type="molecule type" value="Genomic_DNA"/>
</dbReference>
<feature type="transmembrane region" description="Helical" evidence="1">
    <location>
        <begin position="12"/>
        <end position="30"/>
    </location>
</feature>
<evidence type="ECO:0000313" key="2">
    <source>
        <dbReference type="EMBL" id="CAL5063573.1"/>
    </source>
</evidence>
<dbReference type="AlphaFoldDB" id="A0ABC9EVY2"/>
<dbReference type="Proteomes" id="UP001497457">
    <property type="component" value="Chromosome 5rd"/>
</dbReference>
<keyword evidence="3" id="KW-1185">Reference proteome</keyword>
<dbReference type="SUPFAM" id="SSF53098">
    <property type="entry name" value="Ribonuclease H-like"/>
    <property type="match status" value="1"/>
</dbReference>
<gene>
    <name evidence="2" type="ORF">URODEC1_LOCUS98972</name>
</gene>
<evidence type="ECO:0000313" key="3">
    <source>
        <dbReference type="Proteomes" id="UP001497457"/>
    </source>
</evidence>
<reference evidence="2 3" key="2">
    <citation type="submission" date="2024-10" db="EMBL/GenBank/DDBJ databases">
        <authorList>
            <person name="Ryan C."/>
        </authorList>
    </citation>
    <scope>NUCLEOTIDE SEQUENCE [LARGE SCALE GENOMIC DNA]</scope>
</reference>
<name>A0ABC9EVY2_9POAL</name>